<dbReference type="InterPro" id="IPR042185">
    <property type="entry name" value="Serpin_sf_2"/>
</dbReference>
<dbReference type="Pfam" id="PF00079">
    <property type="entry name" value="Serpin"/>
    <property type="match status" value="1"/>
</dbReference>
<evidence type="ECO:0000259" key="5">
    <source>
        <dbReference type="SMART" id="SM00093"/>
    </source>
</evidence>
<evidence type="ECO:0000256" key="3">
    <source>
        <dbReference type="RuleBase" id="RU000411"/>
    </source>
</evidence>
<dbReference type="AlphaFoldDB" id="A0A1I8P9P2"/>
<keyword evidence="1" id="KW-0646">Protease inhibitor</keyword>
<dbReference type="Proteomes" id="UP000095300">
    <property type="component" value="Unassembled WGS sequence"/>
</dbReference>
<dbReference type="GO" id="GO:0004867">
    <property type="term" value="F:serine-type endopeptidase inhibitor activity"/>
    <property type="evidence" value="ECO:0007669"/>
    <property type="project" value="UniProtKB-KW"/>
</dbReference>
<keyword evidence="7" id="KW-1185">Reference proteome</keyword>
<dbReference type="CDD" id="cd19594">
    <property type="entry name" value="serpin_crustaceans_chelicerates_insects"/>
    <property type="match status" value="1"/>
</dbReference>
<keyword evidence="4" id="KW-0732">Signal</keyword>
<dbReference type="PANTHER" id="PTHR11461">
    <property type="entry name" value="SERINE PROTEASE INHIBITOR, SERPIN"/>
    <property type="match status" value="1"/>
</dbReference>
<dbReference type="VEuPathDB" id="VectorBase:SCAU006100"/>
<name>A0A1I8P9P2_STOCA</name>
<dbReference type="EnsemblMetazoa" id="SCAU006100-RA">
    <property type="protein sequence ID" value="SCAU006100-PA"/>
    <property type="gene ID" value="SCAU006100"/>
</dbReference>
<accession>A0A1I8P9P2</accession>
<evidence type="ECO:0000256" key="2">
    <source>
        <dbReference type="ARBA" id="ARBA00022900"/>
    </source>
</evidence>
<evidence type="ECO:0000256" key="1">
    <source>
        <dbReference type="ARBA" id="ARBA00022690"/>
    </source>
</evidence>
<feature type="chain" id="PRO_5009326400" description="Serpin domain-containing protein" evidence="4">
    <location>
        <begin position="20"/>
        <end position="422"/>
    </location>
</feature>
<evidence type="ECO:0000313" key="7">
    <source>
        <dbReference type="Proteomes" id="UP000095300"/>
    </source>
</evidence>
<dbReference type="SMART" id="SM00093">
    <property type="entry name" value="SERPIN"/>
    <property type="match status" value="1"/>
</dbReference>
<dbReference type="InterPro" id="IPR000215">
    <property type="entry name" value="Serpin_fam"/>
</dbReference>
<feature type="signal peptide" evidence="4">
    <location>
        <begin position="1"/>
        <end position="19"/>
    </location>
</feature>
<reference evidence="6" key="1">
    <citation type="submission" date="2020-05" db="UniProtKB">
        <authorList>
            <consortium name="EnsemblMetazoa"/>
        </authorList>
    </citation>
    <scope>IDENTIFICATION</scope>
    <source>
        <strain evidence="6">USDA</strain>
    </source>
</reference>
<keyword evidence="2" id="KW-0722">Serine protease inhibitor</keyword>
<organism evidence="6 7">
    <name type="scientific">Stomoxys calcitrans</name>
    <name type="common">Stable fly</name>
    <name type="synonym">Conops calcitrans</name>
    <dbReference type="NCBI Taxonomy" id="35570"/>
    <lineage>
        <taxon>Eukaryota</taxon>
        <taxon>Metazoa</taxon>
        <taxon>Ecdysozoa</taxon>
        <taxon>Arthropoda</taxon>
        <taxon>Hexapoda</taxon>
        <taxon>Insecta</taxon>
        <taxon>Pterygota</taxon>
        <taxon>Neoptera</taxon>
        <taxon>Endopterygota</taxon>
        <taxon>Diptera</taxon>
        <taxon>Brachycera</taxon>
        <taxon>Muscomorpha</taxon>
        <taxon>Muscoidea</taxon>
        <taxon>Muscidae</taxon>
        <taxon>Stomoxys</taxon>
    </lineage>
</organism>
<evidence type="ECO:0000313" key="6">
    <source>
        <dbReference type="EnsemblMetazoa" id="SCAU006100-PA"/>
    </source>
</evidence>
<dbReference type="PANTHER" id="PTHR11461:SF278">
    <property type="entry name" value="SERINE PROTEASE INHIBITOR 88EA"/>
    <property type="match status" value="1"/>
</dbReference>
<dbReference type="GO" id="GO:0005615">
    <property type="term" value="C:extracellular space"/>
    <property type="evidence" value="ECO:0007669"/>
    <property type="project" value="InterPro"/>
</dbReference>
<dbReference type="InterPro" id="IPR036186">
    <property type="entry name" value="Serpin_sf"/>
</dbReference>
<dbReference type="OrthoDB" id="671595at2759"/>
<dbReference type="InterPro" id="IPR042178">
    <property type="entry name" value="Serpin_sf_1"/>
</dbReference>
<proteinExistence type="inferred from homology"/>
<dbReference type="PROSITE" id="PS00284">
    <property type="entry name" value="SERPIN"/>
    <property type="match status" value="1"/>
</dbReference>
<comment type="similarity">
    <text evidence="3">Belongs to the serpin family.</text>
</comment>
<evidence type="ECO:0000256" key="4">
    <source>
        <dbReference type="SAM" id="SignalP"/>
    </source>
</evidence>
<dbReference type="InterPro" id="IPR023796">
    <property type="entry name" value="Serpin_dom"/>
</dbReference>
<protein>
    <recommendedName>
        <fullName evidence="5">Serpin domain-containing protein</fullName>
    </recommendedName>
</protein>
<gene>
    <name evidence="6" type="primary">106083516</name>
</gene>
<sequence>MRIFICILLFTVSVTVGWAENLCLVENNALELPKTIRADLYRGQTEFTLAMLEAIQKATPNENIFFSPYSTFHALLLAYFGADGKTEQELVQALRLQWAKNKKHVNRGYRLEKQMRYTRSKKMPLEFSAADRIYFEKSINLAECMKENFIDELESLDFRNKAEEGRKEINNWIANITRNEIPEMLSPGDVSSESQMVLANAAYFKGQWSDKFDANDTTQEIFYTTPSQHSFVPMMHKRGTFNMAVDDNLGAYVLQMPYLTSQDEEADSEISMIIILPPFIEGALENVLTKLKPESLENALKNASPKEIDISLPKFEFEQNLELVPILRKLGINTLFDHSADLRGFSAETNLMFGDAKHVAKIKVDEEGSTAAAATVVFSFRSSRPVEPTKFECNHPFMFLIYDSKVNAVLFTGIYRDPKTQK</sequence>
<dbReference type="InterPro" id="IPR023795">
    <property type="entry name" value="Serpin_CS"/>
</dbReference>
<dbReference type="Gene3D" id="2.30.39.10">
    <property type="entry name" value="Alpha-1-antitrypsin, domain 1"/>
    <property type="match status" value="1"/>
</dbReference>
<dbReference type="Gene3D" id="3.30.497.10">
    <property type="entry name" value="Antithrombin, subunit I, domain 2"/>
    <property type="match status" value="1"/>
</dbReference>
<dbReference type="SUPFAM" id="SSF56574">
    <property type="entry name" value="Serpins"/>
    <property type="match status" value="1"/>
</dbReference>
<feature type="domain" description="Serpin" evidence="5">
    <location>
        <begin position="49"/>
        <end position="418"/>
    </location>
</feature>